<keyword evidence="2" id="KW-1185">Reference proteome</keyword>
<name>A0A1H8QPJ7_9EURY</name>
<organism evidence="1 2">
    <name type="scientific">Halogranum amylolyticum</name>
    <dbReference type="NCBI Taxonomy" id="660520"/>
    <lineage>
        <taxon>Archaea</taxon>
        <taxon>Methanobacteriati</taxon>
        <taxon>Methanobacteriota</taxon>
        <taxon>Stenosarchaea group</taxon>
        <taxon>Halobacteria</taxon>
        <taxon>Halobacteriales</taxon>
        <taxon>Haloferacaceae</taxon>
    </lineage>
</organism>
<sequence>MKANRRQFTGDDVLEKASSVLLLSPSLSDDEAACCTDLLQPTDDPPGNLLWVAYTRSPDSLLRRWQTHGCGRPANLGIVSVGESARSAAAARPDETPLSGPVETIANPTDLTGLGIRLNDYLRRWDDNDYPTTVCLDSLTAMLQYVDVETVYQFLHVLSGRFYAAGARAHFHVDPDAHDEQTVERLVSLCDVAVDLSGEEWTVRSR</sequence>
<dbReference type="RefSeq" id="WP_211609074.1">
    <property type="nucleotide sequence ID" value="NZ_FODV01000003.1"/>
</dbReference>
<protein>
    <recommendedName>
        <fullName evidence="3">RecA-superfamily ATPase, KaiC/GvpD/RAD55 family</fullName>
    </recommendedName>
</protein>
<evidence type="ECO:0000313" key="2">
    <source>
        <dbReference type="Proteomes" id="UP000199126"/>
    </source>
</evidence>
<gene>
    <name evidence="1" type="ORF">SAMN04487948_103230</name>
</gene>
<dbReference type="InterPro" id="IPR055927">
    <property type="entry name" value="DUF7504"/>
</dbReference>
<dbReference type="AlphaFoldDB" id="A0A1H8QPJ7"/>
<dbReference type="Proteomes" id="UP000199126">
    <property type="component" value="Unassembled WGS sequence"/>
</dbReference>
<dbReference type="EMBL" id="FODV01000003">
    <property type="protein sequence ID" value="SEO55976.1"/>
    <property type="molecule type" value="Genomic_DNA"/>
</dbReference>
<proteinExistence type="predicted"/>
<dbReference type="Pfam" id="PF24336">
    <property type="entry name" value="DUF7504"/>
    <property type="match status" value="1"/>
</dbReference>
<evidence type="ECO:0008006" key="3">
    <source>
        <dbReference type="Google" id="ProtNLM"/>
    </source>
</evidence>
<dbReference type="OrthoDB" id="109251at2157"/>
<accession>A0A1H8QPJ7</accession>
<reference evidence="2" key="1">
    <citation type="submission" date="2016-10" db="EMBL/GenBank/DDBJ databases">
        <authorList>
            <person name="Varghese N."/>
            <person name="Submissions S."/>
        </authorList>
    </citation>
    <scope>NUCLEOTIDE SEQUENCE [LARGE SCALE GENOMIC DNA]</scope>
    <source>
        <strain evidence="2">CGMCC 1.10121</strain>
    </source>
</reference>
<evidence type="ECO:0000313" key="1">
    <source>
        <dbReference type="EMBL" id="SEO55976.1"/>
    </source>
</evidence>